<dbReference type="EMBL" id="CSAJ01000747">
    <property type="protein sequence ID" value="COX15590.1"/>
    <property type="molecule type" value="Genomic_DNA"/>
</dbReference>
<reference evidence="1" key="2">
    <citation type="submission" date="2015-03" db="EMBL/GenBank/DDBJ databases">
        <authorList>
            <person name="Murphy D."/>
        </authorList>
    </citation>
    <scope>NUCLEOTIDE SEQUENCE [LARGE SCALE GENOMIC DNA]</scope>
    <source>
        <strain evidence="1">K00500041</strain>
    </source>
</reference>
<proteinExistence type="predicted"/>
<dbReference type="AlphaFoldDB" id="A0A0U0SEX5"/>
<evidence type="ECO:0000313" key="3">
    <source>
        <dbReference type="Proteomes" id="UP000038802"/>
    </source>
</evidence>
<evidence type="ECO:0000313" key="4">
    <source>
        <dbReference type="Proteomes" id="UP000044938"/>
    </source>
</evidence>
<dbReference type="Proteomes" id="UP000038802">
    <property type="component" value="Unassembled WGS sequence"/>
</dbReference>
<organism evidence="1 3">
    <name type="scientific">Mycobacterium tuberculosis</name>
    <dbReference type="NCBI Taxonomy" id="1773"/>
    <lineage>
        <taxon>Bacteria</taxon>
        <taxon>Bacillati</taxon>
        <taxon>Actinomycetota</taxon>
        <taxon>Actinomycetes</taxon>
        <taxon>Mycobacteriales</taxon>
        <taxon>Mycobacteriaceae</taxon>
        <taxon>Mycobacterium</taxon>
        <taxon>Mycobacterium tuberculosis complex</taxon>
    </lineage>
</organism>
<gene>
    <name evidence="1" type="ORF">ERS007703_04158</name>
    <name evidence="2" type="ORF">ERS007720_04004</name>
</gene>
<accession>A0A0U0SEX5</accession>
<reference evidence="3 4" key="1">
    <citation type="submission" date="2015-03" db="EMBL/GenBank/DDBJ databases">
        <authorList>
            <consortium name="Pathogen Informatics"/>
        </authorList>
    </citation>
    <scope>NUCLEOTIDE SEQUENCE [LARGE SCALE GENOMIC DNA]</scope>
    <source>
        <strain evidence="3">K00500041</strain>
        <strain evidence="2 4">M09401471</strain>
    </source>
</reference>
<name>A0A0U0SEX5_MYCTX</name>
<evidence type="ECO:0000313" key="1">
    <source>
        <dbReference type="EMBL" id="COW75009.1"/>
    </source>
</evidence>
<dbReference type="EMBL" id="CSAE01000677">
    <property type="protein sequence ID" value="COW75009.1"/>
    <property type="molecule type" value="Genomic_DNA"/>
</dbReference>
<evidence type="ECO:0000313" key="2">
    <source>
        <dbReference type="EMBL" id="COX15590.1"/>
    </source>
</evidence>
<dbReference type="Proteomes" id="UP000044938">
    <property type="component" value="Unassembled WGS sequence"/>
</dbReference>
<sequence>MCLVAMSSSAPDVAKITISSAPSKICPIATAPTAAAIISRSTSSALFRNACAPAHAEPQPPAR</sequence>
<protein>
    <submittedName>
        <fullName evidence="1">Uncharacterized protein</fullName>
    </submittedName>
</protein>